<dbReference type="EMBL" id="AOHS01000056">
    <property type="protein sequence ID" value="ELY25284.1"/>
    <property type="molecule type" value="Genomic_DNA"/>
</dbReference>
<gene>
    <name evidence="1" type="ordered locus">Nmag_1045</name>
    <name evidence="2" type="ORF">C500_17741</name>
</gene>
<dbReference type="HOGENOM" id="CLU_213589_1_0_2"/>
<reference evidence="2 4" key="3">
    <citation type="journal article" date="2014" name="PLoS Genet.">
        <title>Phylogenetically driven sequencing of extremely halophilic archaea reveals strategies for static and dynamic osmo-response.</title>
        <authorList>
            <person name="Becker E.A."/>
            <person name="Seitzer P.M."/>
            <person name="Tritt A."/>
            <person name="Larsen D."/>
            <person name="Krusor M."/>
            <person name="Yao A.I."/>
            <person name="Wu D."/>
            <person name="Madern D."/>
            <person name="Eisen J.A."/>
            <person name="Darling A.E."/>
            <person name="Facciotti M.T."/>
        </authorList>
    </citation>
    <scope>NUCLEOTIDE SEQUENCE [LARGE SCALE GENOMIC DNA]</scope>
    <source>
        <strain evidence="4">ATCC 43099 / DSM 3394 / CCM 3739 / CIP 104546 / IAM 13178 / JCM 8861 / NBRC 102185 / NCIMB 2190 / MS3</strain>
        <strain evidence="2">MS-3</strain>
    </source>
</reference>
<keyword evidence="3" id="KW-1185">Reference proteome</keyword>
<dbReference type="Pfam" id="PF24352">
    <property type="entry name" value="DUF7512"/>
    <property type="match status" value="1"/>
</dbReference>
<evidence type="ECO:0000313" key="1">
    <source>
        <dbReference type="EMBL" id="ADD04629.1"/>
    </source>
</evidence>
<evidence type="ECO:0000313" key="4">
    <source>
        <dbReference type="Proteomes" id="UP000011543"/>
    </source>
</evidence>
<evidence type="ECO:0000313" key="2">
    <source>
        <dbReference type="EMBL" id="ELY25284.1"/>
    </source>
</evidence>
<name>D3SRC4_NATMM</name>
<dbReference type="PaxDb" id="547559-Nmag_1045"/>
<dbReference type="PATRIC" id="fig|547559.17.peg.3490"/>
<evidence type="ECO:0000313" key="3">
    <source>
        <dbReference type="Proteomes" id="UP000001879"/>
    </source>
</evidence>
<dbReference type="KEGG" id="nmg:Nmag_1045"/>
<reference evidence="1" key="4">
    <citation type="submission" date="2016-09" db="EMBL/GenBank/DDBJ databases">
        <authorList>
            <person name="Pfeiffer F."/>
        </authorList>
    </citation>
    <scope>NUCLEOTIDE SEQUENCE</scope>
    <source>
        <strain evidence="1">ATCC 43099</strain>
    </source>
</reference>
<accession>D3SRC4</accession>
<proteinExistence type="predicted"/>
<dbReference type="Proteomes" id="UP000001879">
    <property type="component" value="Chromosome"/>
</dbReference>
<reference evidence="1 3" key="2">
    <citation type="journal article" date="2012" name="BMC Genomics">
        <title>A comparative genomics perspective on the genetic content of the alkaliphilic haloarchaeon Natrialba magadii ATCC 43099T.</title>
        <authorList>
            <person name="Siddaramappa S."/>
            <person name="Challacombe J.F."/>
            <person name="Decastro R.E."/>
            <person name="Pfeiffer F."/>
            <person name="Sastre D.E."/>
            <person name="Gimenez M.I."/>
            <person name="Paggi R.A."/>
            <person name="Detter J.C."/>
            <person name="Davenport K.W."/>
            <person name="Goodwin L.A."/>
            <person name="Kyrpides N."/>
            <person name="Tapia R."/>
            <person name="Pitluck S."/>
            <person name="Lucas S."/>
            <person name="Woyke T."/>
            <person name="Maupin-Furlow J.A."/>
        </authorList>
    </citation>
    <scope>NUCLEOTIDE SEQUENCE [LARGE SCALE GENOMIC DNA]</scope>
    <source>
        <strain evidence="1">ATCC 43099</strain>
        <strain evidence="3">ATCC 43099 / DSM 3394 / CCM 3739 / CIP 104546 / IAM 13178 / JCM 8861 / NBRC 102185 / NCIMB 2190 / MS3</strain>
    </source>
</reference>
<dbReference type="eggNOG" id="arCOG13441">
    <property type="taxonomic scope" value="Archaea"/>
</dbReference>
<dbReference type="GeneID" id="58983531"/>
<dbReference type="STRING" id="547559.Nmag_1045"/>
<protein>
    <submittedName>
        <fullName evidence="1">Uncharacterized protein</fullName>
    </submittedName>
</protein>
<dbReference type="RefSeq" id="WP_004216893.1">
    <property type="nucleotide sequence ID" value="NC_013922.1"/>
</dbReference>
<dbReference type="EMBL" id="CP001932">
    <property type="protein sequence ID" value="ADD04629.1"/>
    <property type="molecule type" value="Genomic_DNA"/>
</dbReference>
<organism evidence="1 3">
    <name type="scientific">Natrialba magadii (strain ATCC 43099 / DSM 3394 / CCM 3739 / CIP 104546 / IAM 13178 / JCM 8861 / NBRC 102185 / NCIMB 2190 / MS3)</name>
    <name type="common">Natronobacterium magadii</name>
    <dbReference type="NCBI Taxonomy" id="547559"/>
    <lineage>
        <taxon>Archaea</taxon>
        <taxon>Methanobacteriati</taxon>
        <taxon>Methanobacteriota</taxon>
        <taxon>Stenosarchaea group</taxon>
        <taxon>Halobacteria</taxon>
        <taxon>Halobacteriales</taxon>
        <taxon>Natrialbaceae</taxon>
        <taxon>Natrialba</taxon>
    </lineage>
</organism>
<dbReference type="Proteomes" id="UP000011543">
    <property type="component" value="Unassembled WGS sequence"/>
</dbReference>
<dbReference type="AlphaFoldDB" id="D3SRC4"/>
<sequence>MIGIEGGIIGAFAVVGFILVQAIALYVAYGWLESIIKTIRSDKVN</sequence>
<reference evidence="3" key="1">
    <citation type="submission" date="2010-02" db="EMBL/GenBank/DDBJ databases">
        <title>Complete sequence of chromosome of Natrialba magadii ATCC 43099.</title>
        <authorList>
            <consortium name="US DOE Joint Genome Institute"/>
            <person name="Lucas S."/>
            <person name="Copeland A."/>
            <person name="Lapidus A."/>
            <person name="Cheng J.-F."/>
            <person name="Bruce D."/>
            <person name="Goodwin L."/>
            <person name="Pitluck S."/>
            <person name="Davenport K."/>
            <person name="Saunders E."/>
            <person name="Detter J.C."/>
            <person name="Han C."/>
            <person name="Tapia R."/>
            <person name="Land M."/>
            <person name="Hauser L."/>
            <person name="Kyrpides N."/>
            <person name="Mikhailova N."/>
            <person name="De Castro R.E."/>
            <person name="Maupin-Furlow J.A."/>
            <person name="Woyke T."/>
        </authorList>
    </citation>
    <scope>NUCLEOTIDE SEQUENCE [LARGE SCALE GENOMIC DNA]</scope>
    <source>
        <strain evidence="3">ATCC 43099 / DSM 3394 / CCM 3739 / CIP 104546 / IAM 13178 / JCM 8861 / NBRC 102185 / NCIMB 2190 / MS3</strain>
    </source>
</reference>
<dbReference type="InterPro" id="IPR055934">
    <property type="entry name" value="DUF7512"/>
</dbReference>